<dbReference type="SMART" id="SM00233">
    <property type="entry name" value="PH"/>
    <property type="match status" value="1"/>
</dbReference>
<dbReference type="InterPro" id="IPR001849">
    <property type="entry name" value="PH_domain"/>
</dbReference>
<keyword evidence="4" id="KW-1185">Reference proteome</keyword>
<dbReference type="Gene3D" id="2.30.29.30">
    <property type="entry name" value="Pleckstrin-homology domain (PH domain)/Phosphotyrosine-binding domain (PTB)"/>
    <property type="match status" value="1"/>
</dbReference>
<dbReference type="SUPFAM" id="SSF50729">
    <property type="entry name" value="PH domain-like"/>
    <property type="match status" value="1"/>
</dbReference>
<reference evidence="3 4" key="1">
    <citation type="submission" date="2010-05" db="EMBL/GenBank/DDBJ databases">
        <title>The Genome Sequence of Thecamonas trahens ATCC 50062.</title>
        <authorList>
            <consortium name="The Broad Institute Genome Sequencing Platform"/>
            <person name="Russ C."/>
            <person name="Cuomo C."/>
            <person name="Shea T."/>
            <person name="Young S.K."/>
            <person name="Zeng Q."/>
            <person name="Koehrsen M."/>
            <person name="Haas B."/>
            <person name="Borodovsky M."/>
            <person name="Guigo R."/>
            <person name="Alvarado L."/>
            <person name="Berlin A."/>
            <person name="Bochicchio J."/>
            <person name="Borenstein D."/>
            <person name="Chapman S."/>
            <person name="Chen Z."/>
            <person name="Freedman E."/>
            <person name="Gellesch M."/>
            <person name="Goldberg J."/>
            <person name="Griggs A."/>
            <person name="Gujja S."/>
            <person name="Heilman E."/>
            <person name="Heiman D."/>
            <person name="Hepburn T."/>
            <person name="Howarth C."/>
            <person name="Jen D."/>
            <person name="Larson L."/>
            <person name="Mehta T."/>
            <person name="Park D."/>
            <person name="Pearson M."/>
            <person name="Roberts A."/>
            <person name="Saif S."/>
            <person name="Shenoy N."/>
            <person name="Sisk P."/>
            <person name="Stolte C."/>
            <person name="Sykes S."/>
            <person name="Thomson T."/>
            <person name="Walk T."/>
            <person name="White J."/>
            <person name="Yandava C."/>
            <person name="Burger G."/>
            <person name="Gray M.W."/>
            <person name="Holland P.W.H."/>
            <person name="King N."/>
            <person name="Lang F.B.F."/>
            <person name="Roger A.J."/>
            <person name="Ruiz-Trillo I."/>
            <person name="Lander E."/>
            <person name="Nusbaum C."/>
        </authorList>
    </citation>
    <scope>NUCLEOTIDE SEQUENCE [LARGE SCALE GENOMIC DNA]</scope>
    <source>
        <strain evidence="3 4">ATCC 50062</strain>
    </source>
</reference>
<dbReference type="Gene3D" id="1.20.1270.60">
    <property type="entry name" value="Arfaptin homology (AH) domain/BAR domain"/>
    <property type="match status" value="1"/>
</dbReference>
<gene>
    <name evidence="3" type="ORF">AMSG_07988</name>
</gene>
<dbReference type="eggNOG" id="ENOG502SGT0">
    <property type="taxonomic scope" value="Eukaryota"/>
</dbReference>
<dbReference type="STRING" id="461836.A0A0L0DHP1"/>
<dbReference type="PANTHER" id="PTHR31941">
    <property type="entry name" value="CYTOSKELETAL SIGNALING PROTEIN SLM1"/>
    <property type="match status" value="1"/>
</dbReference>
<name>A0A0L0DHP1_THETB</name>
<dbReference type="InterPro" id="IPR011993">
    <property type="entry name" value="PH-like_dom_sf"/>
</dbReference>
<feature type="compositionally biased region" description="Low complexity" evidence="1">
    <location>
        <begin position="33"/>
        <end position="44"/>
    </location>
</feature>
<feature type="region of interest" description="Disordered" evidence="1">
    <location>
        <begin position="1"/>
        <end position="49"/>
    </location>
</feature>
<accession>A0A0L0DHP1</accession>
<dbReference type="EMBL" id="GL349470">
    <property type="protein sequence ID" value="KNC51889.1"/>
    <property type="molecule type" value="Genomic_DNA"/>
</dbReference>
<dbReference type="SUPFAM" id="SSF103657">
    <property type="entry name" value="BAR/IMD domain-like"/>
    <property type="match status" value="1"/>
</dbReference>
<dbReference type="PROSITE" id="PS50003">
    <property type="entry name" value="PH_DOMAIN"/>
    <property type="match status" value="1"/>
</dbReference>
<dbReference type="RefSeq" id="XP_013755746.1">
    <property type="nucleotide sequence ID" value="XM_013900292.1"/>
</dbReference>
<sequence length="467" mass="49996">MSAHSDDQDSELGFDPAAGTSSDTLGDDELFSPTKKATTTVDVTAPPPNDHVAYVHKRLADARGGHAALEKFEESRARMTVAQADREEKHRSRLIQRLGGAVATSQALVELLQKHAAGASAMADMLKETAAAAARIEDLGSIGAALAALGSADLTSLAAYEEYAALLASELIPRAKALAKSTAATANKLGKAIAAATNKLGDARAALDAHYARHAKVTQFRDEASASAKAAKAADPWLTQHEYKQSLRSARKAESAYRHTMGALFVKYSELEVERGAALKTILDDMATARKVLHLKASDALAEPKALARAINGQADVNAFTKKSFTEPPVPDVTKGSRYLKFNSPHILKHGMLSLQRGTVFTSWKPHLFVLSCYGYLHHFPPDKTPSDLATLAPELSLYLPAYTLRPGPHPKAGECAFELRQRESGWFTSAKSTVIKASSVSERIAWEASLHAVMHVHTSSPSSSTA</sequence>
<evidence type="ECO:0000256" key="1">
    <source>
        <dbReference type="SAM" id="MobiDB-lite"/>
    </source>
</evidence>
<feature type="domain" description="PH" evidence="2">
    <location>
        <begin position="346"/>
        <end position="456"/>
    </location>
</feature>
<evidence type="ECO:0000259" key="2">
    <source>
        <dbReference type="PROSITE" id="PS50003"/>
    </source>
</evidence>
<dbReference type="InterPro" id="IPR027267">
    <property type="entry name" value="AH/BAR_dom_sf"/>
</dbReference>
<evidence type="ECO:0000313" key="3">
    <source>
        <dbReference type="EMBL" id="KNC51889.1"/>
    </source>
</evidence>
<dbReference type="Proteomes" id="UP000054408">
    <property type="component" value="Unassembled WGS sequence"/>
</dbReference>
<dbReference type="GeneID" id="25566782"/>
<evidence type="ECO:0000313" key="4">
    <source>
        <dbReference type="Proteomes" id="UP000054408"/>
    </source>
</evidence>
<organism evidence="3 4">
    <name type="scientific">Thecamonas trahens ATCC 50062</name>
    <dbReference type="NCBI Taxonomy" id="461836"/>
    <lineage>
        <taxon>Eukaryota</taxon>
        <taxon>Apusozoa</taxon>
        <taxon>Apusomonadida</taxon>
        <taxon>Apusomonadidae</taxon>
        <taxon>Thecamonas</taxon>
    </lineage>
</organism>
<dbReference type="AlphaFoldDB" id="A0A0L0DHP1"/>
<dbReference type="Pfam" id="PF20399">
    <property type="entry name" value="PH_20"/>
    <property type="match status" value="1"/>
</dbReference>
<dbReference type="PANTHER" id="PTHR31941:SF1">
    <property type="entry name" value="CYTOSKELETAL SIGNALING PROTEIN SLM1"/>
    <property type="match status" value="1"/>
</dbReference>
<proteinExistence type="predicted"/>
<protein>
    <recommendedName>
        <fullName evidence="2">PH domain-containing protein</fullName>
    </recommendedName>
</protein>
<dbReference type="InterPro" id="IPR046869">
    <property type="entry name" value="SLM1/RGC1-like_PH"/>
</dbReference>